<feature type="chain" id="PRO_5043493874" evidence="1">
    <location>
        <begin position="20"/>
        <end position="118"/>
    </location>
</feature>
<feature type="signal peptide" evidence="1">
    <location>
        <begin position="1"/>
        <end position="19"/>
    </location>
</feature>
<evidence type="ECO:0000256" key="1">
    <source>
        <dbReference type="SAM" id="SignalP"/>
    </source>
</evidence>
<dbReference type="AlphaFoldDB" id="A0AAU9S5W0"/>
<reference evidence="2 3" key="1">
    <citation type="submission" date="2022-03" db="EMBL/GenBank/DDBJ databases">
        <authorList>
            <person name="Nunn A."/>
            <person name="Chopra R."/>
            <person name="Nunn A."/>
            <person name="Contreras Garrido A."/>
        </authorList>
    </citation>
    <scope>NUCLEOTIDE SEQUENCE [LARGE SCALE GENOMIC DNA]</scope>
</reference>
<keyword evidence="3" id="KW-1185">Reference proteome</keyword>
<gene>
    <name evidence="2" type="ORF">TAV2_LOCUS10398</name>
</gene>
<keyword evidence="1" id="KW-0732">Signal</keyword>
<evidence type="ECO:0000313" key="2">
    <source>
        <dbReference type="EMBL" id="CAH2055348.1"/>
    </source>
</evidence>
<protein>
    <submittedName>
        <fullName evidence="2">Uncharacterized protein</fullName>
    </submittedName>
</protein>
<dbReference type="EMBL" id="OU466859">
    <property type="protein sequence ID" value="CAH2055348.1"/>
    <property type="molecule type" value="Genomic_DNA"/>
</dbReference>
<sequence>MAKISLLLLVVALVASLHAYEARRVGKFDEALEKDLHKAEAIVEKDLKAKKMSIQGLSSEVKTLSKSEEMLKQLGNDVKTLKKFSRIAHLKKAPAKNKKPVSIIQSILKDFGLNGGRN</sequence>
<evidence type="ECO:0000313" key="3">
    <source>
        <dbReference type="Proteomes" id="UP000836841"/>
    </source>
</evidence>
<accession>A0AAU9S5W0</accession>
<organism evidence="2 3">
    <name type="scientific">Thlaspi arvense</name>
    <name type="common">Field penny-cress</name>
    <dbReference type="NCBI Taxonomy" id="13288"/>
    <lineage>
        <taxon>Eukaryota</taxon>
        <taxon>Viridiplantae</taxon>
        <taxon>Streptophyta</taxon>
        <taxon>Embryophyta</taxon>
        <taxon>Tracheophyta</taxon>
        <taxon>Spermatophyta</taxon>
        <taxon>Magnoliopsida</taxon>
        <taxon>eudicotyledons</taxon>
        <taxon>Gunneridae</taxon>
        <taxon>Pentapetalae</taxon>
        <taxon>rosids</taxon>
        <taxon>malvids</taxon>
        <taxon>Brassicales</taxon>
        <taxon>Brassicaceae</taxon>
        <taxon>Thlaspideae</taxon>
        <taxon>Thlaspi</taxon>
    </lineage>
</organism>
<proteinExistence type="predicted"/>
<name>A0AAU9S5W0_THLAR</name>
<dbReference type="Proteomes" id="UP000836841">
    <property type="component" value="Chromosome 3"/>
</dbReference>